<protein>
    <recommendedName>
        <fullName evidence="2">Enterochelin esterase N-terminal domain-containing protein</fullName>
    </recommendedName>
</protein>
<reference evidence="3" key="1">
    <citation type="submission" date="2020-10" db="EMBL/GenBank/DDBJ databases">
        <title>Taxonomic study of unclassified bacteria belonging to the class Ktedonobacteria.</title>
        <authorList>
            <person name="Yabe S."/>
            <person name="Wang C.M."/>
            <person name="Zheng Y."/>
            <person name="Sakai Y."/>
            <person name="Cavaletti L."/>
            <person name="Monciardini P."/>
            <person name="Donadio S."/>
        </authorList>
    </citation>
    <scope>NUCLEOTIDE SEQUENCE</scope>
    <source>
        <strain evidence="3">SOSP1-1</strain>
    </source>
</reference>
<comment type="caution">
    <text evidence="3">The sequence shown here is derived from an EMBL/GenBank/DDBJ whole genome shotgun (WGS) entry which is preliminary data.</text>
</comment>
<sequence length="193" mass="22380">MTADSSLLSPRLAQLQREFEEGNSYALHHFWEEVTKQGTPLIESLPNDPLHSFVTFLWKDAGNTQNVVLIGGPTRWGELTHNQLQRFLKTDLWFKTYRLRSDMRTTYQLSPNDALTDLKEIKDWKARTATFQVDPLNRHIFLYPKDEDMADDEEYQACPHLTSSSFALLETYTAWDRQGNSCNASFPQCSSRQ</sequence>
<dbReference type="GO" id="GO:0005506">
    <property type="term" value="F:iron ion binding"/>
    <property type="evidence" value="ECO:0007669"/>
    <property type="project" value="InterPro"/>
</dbReference>
<gene>
    <name evidence="3" type="ORF">KSX_65120</name>
</gene>
<dbReference type="InterPro" id="IPR014756">
    <property type="entry name" value="Ig_E-set"/>
</dbReference>
<dbReference type="Pfam" id="PF11806">
    <property type="entry name" value="Enterochelin_N"/>
    <property type="match status" value="1"/>
</dbReference>
<dbReference type="InterPro" id="IPR021764">
    <property type="entry name" value="Enterochelin_esterase_N"/>
</dbReference>
<organism evidence="3 4">
    <name type="scientific">Ktedonospora formicarum</name>
    <dbReference type="NCBI Taxonomy" id="2778364"/>
    <lineage>
        <taxon>Bacteria</taxon>
        <taxon>Bacillati</taxon>
        <taxon>Chloroflexota</taxon>
        <taxon>Ktedonobacteria</taxon>
        <taxon>Ktedonobacterales</taxon>
        <taxon>Ktedonobacteraceae</taxon>
        <taxon>Ktedonospora</taxon>
    </lineage>
</organism>
<evidence type="ECO:0000313" key="3">
    <source>
        <dbReference type="EMBL" id="GHO48349.1"/>
    </source>
</evidence>
<comment type="similarity">
    <text evidence="1">Belongs to the Fes family.</text>
</comment>
<dbReference type="AlphaFoldDB" id="A0A8J3IA81"/>
<evidence type="ECO:0000256" key="1">
    <source>
        <dbReference type="ARBA" id="ARBA00024201"/>
    </source>
</evidence>
<dbReference type="EMBL" id="BNJF01000004">
    <property type="protein sequence ID" value="GHO48349.1"/>
    <property type="molecule type" value="Genomic_DNA"/>
</dbReference>
<dbReference type="RefSeq" id="WP_236031687.1">
    <property type="nucleotide sequence ID" value="NZ_BNJF01000004.1"/>
</dbReference>
<dbReference type="GO" id="GO:0008849">
    <property type="term" value="F:enterochelin esterase activity"/>
    <property type="evidence" value="ECO:0007669"/>
    <property type="project" value="InterPro"/>
</dbReference>
<proteinExistence type="inferred from homology"/>
<feature type="domain" description="Enterochelin esterase N-terminal" evidence="2">
    <location>
        <begin position="54"/>
        <end position="141"/>
    </location>
</feature>
<evidence type="ECO:0000313" key="4">
    <source>
        <dbReference type="Proteomes" id="UP000612362"/>
    </source>
</evidence>
<dbReference type="Gene3D" id="2.60.40.10">
    <property type="entry name" value="Immunoglobulins"/>
    <property type="match status" value="1"/>
</dbReference>
<dbReference type="GO" id="GO:0006826">
    <property type="term" value="P:iron ion transport"/>
    <property type="evidence" value="ECO:0007669"/>
    <property type="project" value="InterPro"/>
</dbReference>
<evidence type="ECO:0000259" key="2">
    <source>
        <dbReference type="Pfam" id="PF11806"/>
    </source>
</evidence>
<dbReference type="InterPro" id="IPR013783">
    <property type="entry name" value="Ig-like_fold"/>
</dbReference>
<dbReference type="GO" id="GO:0005737">
    <property type="term" value="C:cytoplasm"/>
    <property type="evidence" value="ECO:0007669"/>
    <property type="project" value="InterPro"/>
</dbReference>
<accession>A0A8J3IA81</accession>
<dbReference type="SUPFAM" id="SSF81296">
    <property type="entry name" value="E set domains"/>
    <property type="match status" value="1"/>
</dbReference>
<dbReference type="Proteomes" id="UP000612362">
    <property type="component" value="Unassembled WGS sequence"/>
</dbReference>
<keyword evidence="4" id="KW-1185">Reference proteome</keyword>
<name>A0A8J3IA81_9CHLR</name>